<feature type="domain" description="Peptidase M15A C-terminal" evidence="1">
    <location>
        <begin position="8"/>
        <end position="109"/>
    </location>
</feature>
<dbReference type="InterPro" id="IPR009045">
    <property type="entry name" value="Zn_M74/Hedgehog-like"/>
</dbReference>
<dbReference type="Pfam" id="PF08291">
    <property type="entry name" value="Peptidase_M15_3"/>
    <property type="match status" value="1"/>
</dbReference>
<keyword evidence="3" id="KW-1185">Reference proteome</keyword>
<reference evidence="2 3" key="1">
    <citation type="submission" date="2019-01" db="EMBL/GenBank/DDBJ databases">
        <title>Genome sequence of Salinicola endophyticus REST5.</title>
        <authorList>
            <person name="Nascimento F.X."/>
        </authorList>
    </citation>
    <scope>NUCLEOTIDE SEQUENCE [LARGE SCALE GENOMIC DNA]</scope>
    <source>
        <strain evidence="2 3">REST5</strain>
    </source>
</reference>
<proteinExistence type="predicted"/>
<dbReference type="SUPFAM" id="SSF55166">
    <property type="entry name" value="Hedgehog/DD-peptidase"/>
    <property type="match status" value="1"/>
</dbReference>
<accession>A0ABY8FJ79</accession>
<dbReference type="RefSeq" id="WP_110689249.1">
    <property type="nucleotide sequence ID" value="NZ_CP035631.1"/>
</dbReference>
<organism evidence="2 3">
    <name type="scientific">Salinicola endophyticus</name>
    <dbReference type="NCBI Taxonomy" id="1949083"/>
    <lineage>
        <taxon>Bacteria</taxon>
        <taxon>Pseudomonadati</taxon>
        <taxon>Pseudomonadota</taxon>
        <taxon>Gammaproteobacteria</taxon>
        <taxon>Oceanospirillales</taxon>
        <taxon>Halomonadaceae</taxon>
        <taxon>Salinicola</taxon>
    </lineage>
</organism>
<evidence type="ECO:0000313" key="2">
    <source>
        <dbReference type="EMBL" id="WFF42872.1"/>
    </source>
</evidence>
<dbReference type="Gene3D" id="3.30.1380.10">
    <property type="match status" value="1"/>
</dbReference>
<gene>
    <name evidence="2" type="ORF">EVC62_15975</name>
</gene>
<dbReference type="InterPro" id="IPR013230">
    <property type="entry name" value="Peptidase_M15A_C"/>
</dbReference>
<protein>
    <submittedName>
        <fullName evidence="2">DUF882 domain-containing protein</fullName>
    </submittedName>
</protein>
<sequence length="121" mass="13204">MDISQVSPHFRRAEFACHCGCGFDTVDVSTLAIVQAVRDHFGVPVTINSGCRCPEHNRAIGGATHSQHVLGRAADIAVQGVSPDTVHDWIASKYPSASLGRYRTFTHVDTRTSGPARWDMR</sequence>
<dbReference type="Proteomes" id="UP001321526">
    <property type="component" value="Chromosome"/>
</dbReference>
<name>A0ABY8FJ79_9GAMM</name>
<dbReference type="EMBL" id="CP035631">
    <property type="protein sequence ID" value="WFF42872.1"/>
    <property type="molecule type" value="Genomic_DNA"/>
</dbReference>
<evidence type="ECO:0000259" key="1">
    <source>
        <dbReference type="Pfam" id="PF08291"/>
    </source>
</evidence>
<evidence type="ECO:0000313" key="3">
    <source>
        <dbReference type="Proteomes" id="UP001321526"/>
    </source>
</evidence>